<reference evidence="4" key="1">
    <citation type="submission" date="2015-07" db="EMBL/GenBank/DDBJ databases">
        <title>MeaNS - Measles Nucleotide Surveillance Program.</title>
        <authorList>
            <person name="Tran T."/>
            <person name="Druce J."/>
        </authorList>
    </citation>
    <scope>NUCLEOTIDE SEQUENCE</scope>
    <source>
        <strain evidence="4">UCB-OBI-ISO-001</strain>
        <tissue evidence="4">Gonad</tissue>
    </source>
</reference>
<gene>
    <name evidence="4" type="ORF">OCBIM_22030951mg</name>
</gene>
<dbReference type="GO" id="GO:0009408">
    <property type="term" value="P:response to heat"/>
    <property type="evidence" value="ECO:0007669"/>
    <property type="project" value="TreeGrafter"/>
</dbReference>
<accession>A0A0L8GMQ6</accession>
<dbReference type="KEGG" id="obi:106875820"/>
<dbReference type="EMBL" id="KQ421131">
    <property type="protein sequence ID" value="KOF78320.1"/>
    <property type="molecule type" value="Genomic_DNA"/>
</dbReference>
<dbReference type="GO" id="GO:0005737">
    <property type="term" value="C:cytoplasm"/>
    <property type="evidence" value="ECO:0007669"/>
    <property type="project" value="TreeGrafter"/>
</dbReference>
<name>A0A0L8GMQ6_OCTBM</name>
<dbReference type="InterPro" id="IPR008978">
    <property type="entry name" value="HSP20-like_chaperone"/>
</dbReference>
<dbReference type="OMA" id="HEDKNDT"/>
<dbReference type="Pfam" id="PF00011">
    <property type="entry name" value="HSP20"/>
    <property type="match status" value="1"/>
</dbReference>
<dbReference type="PROSITE" id="PS01031">
    <property type="entry name" value="SHSP"/>
    <property type="match status" value="1"/>
</dbReference>
<dbReference type="GO" id="GO:0005634">
    <property type="term" value="C:nucleus"/>
    <property type="evidence" value="ECO:0007669"/>
    <property type="project" value="TreeGrafter"/>
</dbReference>
<dbReference type="EMBL" id="KQ421131">
    <property type="protein sequence ID" value="KOF78323.1"/>
    <property type="molecule type" value="Genomic_DNA"/>
</dbReference>
<dbReference type="CDD" id="cd06526">
    <property type="entry name" value="metazoan_ACD"/>
    <property type="match status" value="1"/>
</dbReference>
<dbReference type="Gene3D" id="2.60.40.790">
    <property type="match status" value="1"/>
</dbReference>
<proteinExistence type="inferred from homology"/>
<dbReference type="AlphaFoldDB" id="A0A0L8GMQ6"/>
<dbReference type="EMBL" id="KQ421131">
    <property type="protein sequence ID" value="KOF78321.1"/>
    <property type="molecule type" value="Genomic_DNA"/>
</dbReference>
<evidence type="ECO:0000256" key="1">
    <source>
        <dbReference type="PROSITE-ProRule" id="PRU00285"/>
    </source>
</evidence>
<comment type="similarity">
    <text evidence="1 2">Belongs to the small heat shock protein (HSP20) family.</text>
</comment>
<dbReference type="InterPro" id="IPR001436">
    <property type="entry name" value="Alpha-crystallin/sHSP_animal"/>
</dbReference>
<dbReference type="OrthoDB" id="10060792at2759"/>
<dbReference type="GO" id="GO:0042026">
    <property type="term" value="P:protein refolding"/>
    <property type="evidence" value="ECO:0007669"/>
    <property type="project" value="TreeGrafter"/>
</dbReference>
<sequence length="169" mass="18985">MSASNQNERVVTPTLSDVPFFDSLFREMNVQVDQMHRDIQAMRTAMLRMNPSDDFGVESSTPLDKFRDPIVVGPDGDKCFQVQLDVSPFKPDEITIKTIDNQLTIHAKHDQKTASSSIYHVFSRQYTLPDGTNSDHLRATLSNDGVLSIQCPLESNELAANYPIAIQKE</sequence>
<dbReference type="STRING" id="37653.A0A0L8GMQ6"/>
<dbReference type="EMBL" id="KQ421131">
    <property type="protein sequence ID" value="KOF78322.1"/>
    <property type="molecule type" value="Genomic_DNA"/>
</dbReference>
<dbReference type="InterPro" id="IPR002068">
    <property type="entry name" value="A-crystallin/Hsp20_dom"/>
</dbReference>
<protein>
    <recommendedName>
        <fullName evidence="3">SHSP domain-containing protein</fullName>
    </recommendedName>
</protein>
<evidence type="ECO:0000256" key="2">
    <source>
        <dbReference type="RuleBase" id="RU003616"/>
    </source>
</evidence>
<dbReference type="PANTHER" id="PTHR45640">
    <property type="entry name" value="HEAT SHOCK PROTEIN HSP-12.2-RELATED"/>
    <property type="match status" value="1"/>
</dbReference>
<dbReference type="GO" id="GO:0051082">
    <property type="term" value="F:unfolded protein binding"/>
    <property type="evidence" value="ECO:0007669"/>
    <property type="project" value="TreeGrafter"/>
</dbReference>
<feature type="domain" description="SHSP" evidence="3">
    <location>
        <begin position="61"/>
        <end position="169"/>
    </location>
</feature>
<dbReference type="PRINTS" id="PR00299">
    <property type="entry name" value="ACRYSTALLIN"/>
</dbReference>
<evidence type="ECO:0000259" key="3">
    <source>
        <dbReference type="PROSITE" id="PS01031"/>
    </source>
</evidence>
<organism evidence="4">
    <name type="scientific">Octopus bimaculoides</name>
    <name type="common">California two-spotted octopus</name>
    <dbReference type="NCBI Taxonomy" id="37653"/>
    <lineage>
        <taxon>Eukaryota</taxon>
        <taxon>Metazoa</taxon>
        <taxon>Spiralia</taxon>
        <taxon>Lophotrochozoa</taxon>
        <taxon>Mollusca</taxon>
        <taxon>Cephalopoda</taxon>
        <taxon>Coleoidea</taxon>
        <taxon>Octopodiformes</taxon>
        <taxon>Octopoda</taxon>
        <taxon>Incirrata</taxon>
        <taxon>Octopodidae</taxon>
        <taxon>Octopus</taxon>
    </lineage>
</organism>
<evidence type="ECO:0000313" key="4">
    <source>
        <dbReference type="EMBL" id="KOF78321.1"/>
    </source>
</evidence>
<dbReference type="SUPFAM" id="SSF49764">
    <property type="entry name" value="HSP20-like chaperones"/>
    <property type="match status" value="1"/>
</dbReference>
<dbReference type="PANTHER" id="PTHR45640:SF26">
    <property type="entry name" value="RE23625P"/>
    <property type="match status" value="1"/>
</dbReference>